<keyword evidence="3" id="KW-1185">Reference proteome</keyword>
<comment type="caution">
    <text evidence="2">The sequence shown here is derived from an EMBL/GenBank/DDBJ whole genome shotgun (WGS) entry which is preliminary data.</text>
</comment>
<evidence type="ECO:0000313" key="2">
    <source>
        <dbReference type="EMBL" id="NDL65902.1"/>
    </source>
</evidence>
<sequence length="231" mass="24681">MAIRTELGLSATGSASFASLELSGAAPFIDFHFNNTTTDYNVRFINSASGIMDVLGASSFNIPAGYVSPMYGMRTKAGRSAAFGGNGFMAEWNSSAQLYLWIDNTAIGQFTGTGSDRRIKEDIAYLDDTASDLDVVLQMKPVSYAFSQRGVLNKSGERRGFIAQDLLETFPISVIGTVKEGEENKPAEELTDFLNLDPLALCSVLAGAIKELSAKVDAHANEIAALKNLAA</sequence>
<reference evidence="2 3" key="2">
    <citation type="submission" date="2020-02" db="EMBL/GenBank/DDBJ databases">
        <title>The new genus of Enterobacteriales.</title>
        <authorList>
            <person name="Kim I.S."/>
        </authorList>
    </citation>
    <scope>NUCLEOTIDE SEQUENCE [LARGE SCALE GENOMIC DNA]</scope>
    <source>
        <strain evidence="2 3">SAP-6</strain>
    </source>
</reference>
<dbReference type="EMBL" id="WUBS01000025">
    <property type="protein sequence ID" value="NDL65902.1"/>
    <property type="molecule type" value="Genomic_DNA"/>
</dbReference>
<protein>
    <recommendedName>
        <fullName evidence="1">Peptidase S74 domain-containing protein</fullName>
    </recommendedName>
</protein>
<evidence type="ECO:0000259" key="1">
    <source>
        <dbReference type="PROSITE" id="PS51688"/>
    </source>
</evidence>
<accession>A0A845SRD0</accession>
<organism evidence="2 3">
    <name type="scientific">Acerihabitans arboris</name>
    <dbReference type="NCBI Taxonomy" id="2691583"/>
    <lineage>
        <taxon>Bacteria</taxon>
        <taxon>Pseudomonadati</taxon>
        <taxon>Pseudomonadota</taxon>
        <taxon>Gammaproteobacteria</taxon>
        <taxon>Enterobacterales</taxon>
        <taxon>Pectobacteriaceae</taxon>
        <taxon>Acerihabitans</taxon>
    </lineage>
</organism>
<dbReference type="RefSeq" id="WP_162368614.1">
    <property type="nucleotide sequence ID" value="NZ_WUBS01000025.1"/>
</dbReference>
<dbReference type="Pfam" id="PF13884">
    <property type="entry name" value="Peptidase_S74"/>
    <property type="match status" value="1"/>
</dbReference>
<proteinExistence type="predicted"/>
<dbReference type="InterPro" id="IPR030392">
    <property type="entry name" value="S74_ICA"/>
</dbReference>
<reference evidence="2 3" key="1">
    <citation type="submission" date="2019-12" db="EMBL/GenBank/DDBJ databases">
        <authorList>
            <person name="Lee S.D."/>
        </authorList>
    </citation>
    <scope>NUCLEOTIDE SEQUENCE [LARGE SCALE GENOMIC DNA]</scope>
    <source>
        <strain evidence="2 3">SAP-6</strain>
    </source>
</reference>
<evidence type="ECO:0000313" key="3">
    <source>
        <dbReference type="Proteomes" id="UP000461443"/>
    </source>
</evidence>
<gene>
    <name evidence="2" type="ORF">GRH90_24530</name>
</gene>
<dbReference type="Proteomes" id="UP000461443">
    <property type="component" value="Unassembled WGS sequence"/>
</dbReference>
<dbReference type="AlphaFoldDB" id="A0A845SRD0"/>
<dbReference type="PROSITE" id="PS51688">
    <property type="entry name" value="ICA"/>
    <property type="match status" value="1"/>
</dbReference>
<feature type="domain" description="Peptidase S74" evidence="1">
    <location>
        <begin position="115"/>
        <end position="223"/>
    </location>
</feature>
<name>A0A845SRD0_9GAMM</name>